<sequence length="367" mass="42498">MCHLTSVHDRYDIRIFEKECKSLVNHGFDVSLIVNDDLGDEVVSGIKILSTNFKPKNRIQRMLGSNKKMFEKALEVNADIYHFHDPELLPVGNKLKRLGKKVIFDSHENYPYQLRQKDYLPKIFRNLISKIYFKYETYSVKKYDAVIFPCTYSAKDPFENRSKKTVFLDNFPMLEELYDCYTEEGNKLPNSVCYIGSLTIDRGITNIMEAAYLAKAKLILGGVFTSSEYHQDLKKRNEYSCVDYLGFLNRDEVVNTYKQCRIGLSTLLNIGQYNKGDHFATKVYEYMSMGLPVVLTDSPYVREVLKRYKFGIPVNPEDVNEISEAIVYLLNNPEVAKKMGENGRLAIKEKFNWGVEEKKLIALYSSL</sequence>
<dbReference type="RefSeq" id="WP_237658304.1">
    <property type="nucleotide sequence ID" value="NZ_OBMQ01000001.1"/>
</dbReference>
<dbReference type="InterPro" id="IPR028098">
    <property type="entry name" value="Glyco_trans_4-like_N"/>
</dbReference>
<evidence type="ECO:0000259" key="2">
    <source>
        <dbReference type="Pfam" id="PF13439"/>
    </source>
</evidence>
<dbReference type="PANTHER" id="PTHR45947:SF3">
    <property type="entry name" value="SULFOQUINOVOSYL TRANSFERASE SQD2"/>
    <property type="match status" value="1"/>
</dbReference>
<reference evidence="4" key="1">
    <citation type="submission" date="2017-08" db="EMBL/GenBank/DDBJ databases">
        <authorList>
            <person name="Varghese N."/>
            <person name="Submissions S."/>
        </authorList>
    </citation>
    <scope>NUCLEOTIDE SEQUENCE [LARGE SCALE GENOMIC DNA]</scope>
    <source>
        <strain evidence="4">JC22</strain>
    </source>
</reference>
<dbReference type="InterPro" id="IPR050194">
    <property type="entry name" value="Glycosyltransferase_grp1"/>
</dbReference>
<feature type="domain" description="Glycosyl transferase family 1" evidence="1">
    <location>
        <begin position="189"/>
        <end position="344"/>
    </location>
</feature>
<accession>A0A285RHS9</accession>
<keyword evidence="3" id="KW-0808">Transferase</keyword>
<dbReference type="PANTHER" id="PTHR45947">
    <property type="entry name" value="SULFOQUINOVOSYL TRANSFERASE SQD2"/>
    <property type="match status" value="1"/>
</dbReference>
<protein>
    <submittedName>
        <fullName evidence="3">Glycosyltransferase involved in cell wall bisynthesis</fullName>
    </submittedName>
</protein>
<evidence type="ECO:0000259" key="1">
    <source>
        <dbReference type="Pfam" id="PF00534"/>
    </source>
</evidence>
<dbReference type="SUPFAM" id="SSF53756">
    <property type="entry name" value="UDP-Glycosyltransferase/glycogen phosphorylase"/>
    <property type="match status" value="1"/>
</dbReference>
<name>A0A285RHS9_9BACL</name>
<evidence type="ECO:0000313" key="4">
    <source>
        <dbReference type="Proteomes" id="UP000219636"/>
    </source>
</evidence>
<dbReference type="GO" id="GO:0016757">
    <property type="term" value="F:glycosyltransferase activity"/>
    <property type="evidence" value="ECO:0007669"/>
    <property type="project" value="InterPro"/>
</dbReference>
<evidence type="ECO:0000313" key="3">
    <source>
        <dbReference type="EMBL" id="SOB93666.1"/>
    </source>
</evidence>
<dbReference type="AlphaFoldDB" id="A0A285RHS9"/>
<proteinExistence type="predicted"/>
<dbReference type="EMBL" id="OBMQ01000001">
    <property type="protein sequence ID" value="SOB93666.1"/>
    <property type="molecule type" value="Genomic_DNA"/>
</dbReference>
<dbReference type="Proteomes" id="UP000219636">
    <property type="component" value="Unassembled WGS sequence"/>
</dbReference>
<feature type="domain" description="Glycosyltransferase subfamily 4-like N-terminal" evidence="2">
    <location>
        <begin position="20"/>
        <end position="155"/>
    </location>
</feature>
<gene>
    <name evidence="3" type="ORF">SAMN05880501_101682</name>
</gene>
<dbReference type="Pfam" id="PF13439">
    <property type="entry name" value="Glyco_transf_4"/>
    <property type="match status" value="1"/>
</dbReference>
<organism evidence="3 4">
    <name type="scientific">Ureibacillus xyleni</name>
    <dbReference type="NCBI Taxonomy" id="614648"/>
    <lineage>
        <taxon>Bacteria</taxon>
        <taxon>Bacillati</taxon>
        <taxon>Bacillota</taxon>
        <taxon>Bacilli</taxon>
        <taxon>Bacillales</taxon>
        <taxon>Caryophanaceae</taxon>
        <taxon>Ureibacillus</taxon>
    </lineage>
</organism>
<dbReference type="Pfam" id="PF00534">
    <property type="entry name" value="Glycos_transf_1"/>
    <property type="match status" value="1"/>
</dbReference>
<dbReference type="Gene3D" id="3.40.50.2000">
    <property type="entry name" value="Glycogen Phosphorylase B"/>
    <property type="match status" value="2"/>
</dbReference>
<dbReference type="InterPro" id="IPR001296">
    <property type="entry name" value="Glyco_trans_1"/>
</dbReference>
<keyword evidence="4" id="KW-1185">Reference proteome</keyword>